<proteinExistence type="predicted"/>
<dbReference type="InterPro" id="IPR029046">
    <property type="entry name" value="LolA/LolB/LppX"/>
</dbReference>
<name>A0A832I1F0_UNCEI</name>
<sequence>MFVRRLIASGRATASVERRASDPFGGSARTVRGRIALEPPDRARLDLGPGGESVTLRADGGEWLQPALGQMLRLRPAAAAAALRWWSLLLPGAGARFGERRVGAREYAVVARDGAAGDTAWVTLDAAGLPFVLRFRDAAGEPVEVRLTGWSFGPPRGARAFTLRAPPGTVVVELP</sequence>
<dbReference type="AlphaFoldDB" id="A0A832I1F0"/>
<comment type="caution">
    <text evidence="1">The sequence shown here is derived from an EMBL/GenBank/DDBJ whole genome shotgun (WGS) entry which is preliminary data.</text>
</comment>
<dbReference type="SUPFAM" id="SSF89392">
    <property type="entry name" value="Prokaryotic lipoproteins and lipoprotein localization factors"/>
    <property type="match status" value="1"/>
</dbReference>
<evidence type="ECO:0000313" key="1">
    <source>
        <dbReference type="EMBL" id="HGZ42991.1"/>
    </source>
</evidence>
<protein>
    <recommendedName>
        <fullName evidence="2">Outer membrane lipoprotein carrier protein LolA</fullName>
    </recommendedName>
</protein>
<dbReference type="Gene3D" id="2.50.20.10">
    <property type="entry name" value="Lipoprotein localisation LolA/LolB/LppX"/>
    <property type="match status" value="1"/>
</dbReference>
<evidence type="ECO:0008006" key="2">
    <source>
        <dbReference type="Google" id="ProtNLM"/>
    </source>
</evidence>
<gene>
    <name evidence="1" type="ORF">ENR23_06125</name>
</gene>
<organism evidence="1">
    <name type="scientific">Eiseniibacteriota bacterium</name>
    <dbReference type="NCBI Taxonomy" id="2212470"/>
    <lineage>
        <taxon>Bacteria</taxon>
        <taxon>Candidatus Eiseniibacteriota</taxon>
    </lineage>
</organism>
<accession>A0A832I1F0</accession>
<reference evidence="1" key="1">
    <citation type="journal article" date="2020" name="mSystems">
        <title>Genome- and Community-Level Interaction Insights into Carbon Utilization and Element Cycling Functions of Hydrothermarchaeota in Hydrothermal Sediment.</title>
        <authorList>
            <person name="Zhou Z."/>
            <person name="Liu Y."/>
            <person name="Xu W."/>
            <person name="Pan J."/>
            <person name="Luo Z.H."/>
            <person name="Li M."/>
        </authorList>
    </citation>
    <scope>NUCLEOTIDE SEQUENCE [LARGE SCALE GENOMIC DNA]</scope>
    <source>
        <strain evidence="1">SpSt-381</strain>
    </source>
</reference>
<dbReference type="EMBL" id="DSQF01000012">
    <property type="protein sequence ID" value="HGZ42991.1"/>
    <property type="molecule type" value="Genomic_DNA"/>
</dbReference>